<keyword evidence="8" id="KW-1185">Reference proteome</keyword>
<name>A0ABY9KWQ6_9BACI</name>
<feature type="transmembrane region" description="Helical" evidence="5">
    <location>
        <begin position="393"/>
        <end position="411"/>
    </location>
</feature>
<comment type="subcellular location">
    <subcellularLocation>
        <location evidence="1">Membrane</location>
        <topology evidence="1">Multi-pass membrane protein</topology>
    </subcellularLocation>
</comment>
<feature type="transmembrane region" description="Helical" evidence="5">
    <location>
        <begin position="129"/>
        <end position="147"/>
    </location>
</feature>
<sequence>MNKKMIISNTLLFIGILAFILLFSAVFSQENMLIGISTITAMLMLLERDLTAEPLMNTGKLLTFNLFMGIAAYLANLNMWLGIPVNFIAMFVISYMLIFNLKNPLYLPFSLQYLFLLAMPVGLSGLPLRLGALAFGAIAIMGLQLIFNRNRVAKGGKNLIKAICEALTEKVELIQKGESGAEESARVKSSISSLRSMIYDKREEDYYLTDEGMTLLNISAALEKINLFLNQIQLDKTDERLLNDLQTTLKLAAKGVASDEPLDELKRSFSNLLGKYEGNDNIPLFSLRILANVDSLLDSLYELKKLDRKQGKITRKLHEVPLKFKKLTYGNAPKHTTSIKFSYAIRVAIGITIGAFLTDYFKLEEGRWMLFTILSVSIPIYEQSRQKMRDRLFATIVGALVAVFLFTIFDSNPARSALLLLGGYLMSYIKVYRYSTILVTFSAIGSVVLITGETHFLTTERVLLVASGLVLALMINRFILPYKQTDAISNLQKMYKDTINTMLQELRLGNGDVDNKDNHSMKNLLIITTMIEDRLKVDLEKGSEPANTEWMNQLRLITCSIFELSLWLEKRGLESMRNPDIERSIREMKKVNLQNGVVSSHGIETVVNQIEAASTLENRIALSMIFEITAELAALNKINWKVS</sequence>
<keyword evidence="2 5" id="KW-0812">Transmembrane</keyword>
<keyword evidence="3 5" id="KW-1133">Transmembrane helix</keyword>
<dbReference type="Pfam" id="PF13515">
    <property type="entry name" value="FUSC_2"/>
    <property type="match status" value="1"/>
</dbReference>
<feature type="transmembrane region" description="Helical" evidence="5">
    <location>
        <begin position="462"/>
        <end position="480"/>
    </location>
</feature>
<evidence type="ECO:0000259" key="6">
    <source>
        <dbReference type="Pfam" id="PF13515"/>
    </source>
</evidence>
<evidence type="ECO:0000256" key="1">
    <source>
        <dbReference type="ARBA" id="ARBA00004141"/>
    </source>
</evidence>
<dbReference type="EMBL" id="CP129113">
    <property type="protein sequence ID" value="WLV25245.1"/>
    <property type="molecule type" value="Genomic_DNA"/>
</dbReference>
<dbReference type="RefSeq" id="WP_348029032.1">
    <property type="nucleotide sequence ID" value="NZ_CP129113.1"/>
</dbReference>
<keyword evidence="4 5" id="KW-0472">Membrane</keyword>
<accession>A0ABY9KWQ6</accession>
<reference evidence="7" key="1">
    <citation type="submission" date="2023-06" db="EMBL/GenBank/DDBJ databases">
        <title>A Treasure from Seagulls: Isolation and Description of Aciduricobacillus qingdaonensis gen. nov., sp. nov., a Rare Obligately Uric Acid-utilizing Member in the Family Bacillaceae.</title>
        <authorList>
            <person name="Liu W."/>
            <person name="Wang B."/>
        </authorList>
    </citation>
    <scope>NUCLEOTIDE SEQUENCE</scope>
    <source>
        <strain evidence="7">44XB</strain>
    </source>
</reference>
<dbReference type="InterPro" id="IPR049453">
    <property type="entry name" value="Memb_transporter_dom"/>
</dbReference>
<feature type="domain" description="Integral membrane bound transporter" evidence="6">
    <location>
        <begin position="354"/>
        <end position="475"/>
    </location>
</feature>
<feature type="transmembrane region" description="Helical" evidence="5">
    <location>
        <begin position="77"/>
        <end position="98"/>
    </location>
</feature>
<evidence type="ECO:0000256" key="4">
    <source>
        <dbReference type="ARBA" id="ARBA00023136"/>
    </source>
</evidence>
<evidence type="ECO:0000256" key="3">
    <source>
        <dbReference type="ARBA" id="ARBA00022989"/>
    </source>
</evidence>
<feature type="transmembrane region" description="Helical" evidence="5">
    <location>
        <begin position="431"/>
        <end position="450"/>
    </location>
</feature>
<evidence type="ECO:0000313" key="8">
    <source>
        <dbReference type="Proteomes" id="UP001180087"/>
    </source>
</evidence>
<evidence type="ECO:0000256" key="2">
    <source>
        <dbReference type="ARBA" id="ARBA00022692"/>
    </source>
</evidence>
<evidence type="ECO:0000256" key="5">
    <source>
        <dbReference type="SAM" id="Phobius"/>
    </source>
</evidence>
<protein>
    <submittedName>
        <fullName evidence="7">FUSC family protein</fullName>
    </submittedName>
</protein>
<organism evidence="7 8">
    <name type="scientific">Aciduricibacillus chroicocephali</name>
    <dbReference type="NCBI Taxonomy" id="3054939"/>
    <lineage>
        <taxon>Bacteria</taxon>
        <taxon>Bacillati</taxon>
        <taxon>Bacillota</taxon>
        <taxon>Bacilli</taxon>
        <taxon>Bacillales</taxon>
        <taxon>Bacillaceae</taxon>
        <taxon>Aciduricibacillus</taxon>
    </lineage>
</organism>
<dbReference type="Proteomes" id="UP001180087">
    <property type="component" value="Chromosome"/>
</dbReference>
<evidence type="ECO:0000313" key="7">
    <source>
        <dbReference type="EMBL" id="WLV25245.1"/>
    </source>
</evidence>
<gene>
    <name evidence="7" type="ORF">QR721_03160</name>
</gene>
<proteinExistence type="predicted"/>